<feature type="compositionally biased region" description="Low complexity" evidence="6">
    <location>
        <begin position="32"/>
        <end position="43"/>
    </location>
</feature>
<dbReference type="OMA" id="ARCANAW"/>
<dbReference type="GeneID" id="110990712"/>
<sequence>MEDDINKDLVINEIPCPTTDPPPPYNPNVRDQGNPQQQYSQPYYEQQHPPIMQQPIYCSPPAQGANEMFAREECFAHCIRVWWCRPIGWLAVAQLEKAKTLYLAGDYNGAQEAAKRANMWSAIGLITGVLLVAGVAVATYFIVTSVMGSD</sequence>
<evidence type="ECO:0000256" key="3">
    <source>
        <dbReference type="ARBA" id="ARBA00022692"/>
    </source>
</evidence>
<evidence type="ECO:0000313" key="9">
    <source>
        <dbReference type="RefSeq" id="XP_022111496.1"/>
    </source>
</evidence>
<dbReference type="GO" id="GO:0016020">
    <property type="term" value="C:membrane"/>
    <property type="evidence" value="ECO:0007669"/>
    <property type="project" value="UniProtKB-SubCell"/>
</dbReference>
<dbReference type="KEGG" id="aplc:110990712"/>
<evidence type="ECO:0000256" key="2">
    <source>
        <dbReference type="ARBA" id="ARBA00006843"/>
    </source>
</evidence>
<dbReference type="RefSeq" id="XP_022111496.1">
    <property type="nucleotide sequence ID" value="XM_022255804.1"/>
</dbReference>
<feature type="transmembrane region" description="Helical" evidence="7">
    <location>
        <begin position="122"/>
        <end position="143"/>
    </location>
</feature>
<protein>
    <submittedName>
        <fullName evidence="9">Uncharacterized protein LOC110990712</fullName>
    </submittedName>
</protein>
<gene>
    <name evidence="9" type="primary">LOC110990712</name>
</gene>
<evidence type="ECO:0000313" key="8">
    <source>
        <dbReference type="Proteomes" id="UP000694845"/>
    </source>
</evidence>
<evidence type="ECO:0000256" key="7">
    <source>
        <dbReference type="SAM" id="Phobius"/>
    </source>
</evidence>
<dbReference type="Pfam" id="PF04505">
    <property type="entry name" value="CD225"/>
    <property type="match status" value="1"/>
</dbReference>
<accession>A0A8B8A694</accession>
<keyword evidence="4 7" id="KW-1133">Transmembrane helix</keyword>
<evidence type="ECO:0000256" key="4">
    <source>
        <dbReference type="ARBA" id="ARBA00022989"/>
    </source>
</evidence>
<comment type="subcellular location">
    <subcellularLocation>
        <location evidence="1">Membrane</location>
    </subcellularLocation>
</comment>
<organism evidence="8 9">
    <name type="scientific">Acanthaster planci</name>
    <name type="common">Crown-of-thorns starfish</name>
    <dbReference type="NCBI Taxonomy" id="133434"/>
    <lineage>
        <taxon>Eukaryota</taxon>
        <taxon>Metazoa</taxon>
        <taxon>Echinodermata</taxon>
        <taxon>Eleutherozoa</taxon>
        <taxon>Asterozoa</taxon>
        <taxon>Asteroidea</taxon>
        <taxon>Valvatacea</taxon>
        <taxon>Valvatida</taxon>
        <taxon>Acanthasteridae</taxon>
        <taxon>Acanthaster</taxon>
    </lineage>
</organism>
<keyword evidence="5 7" id="KW-0472">Membrane</keyword>
<keyword evidence="3 7" id="KW-0812">Transmembrane</keyword>
<feature type="region of interest" description="Disordered" evidence="6">
    <location>
        <begin position="1"/>
        <end position="43"/>
    </location>
</feature>
<evidence type="ECO:0000256" key="1">
    <source>
        <dbReference type="ARBA" id="ARBA00004370"/>
    </source>
</evidence>
<dbReference type="InterPro" id="IPR007593">
    <property type="entry name" value="CD225/Dispanin_fam"/>
</dbReference>
<dbReference type="Proteomes" id="UP000694845">
    <property type="component" value="Unplaced"/>
</dbReference>
<evidence type="ECO:0000256" key="6">
    <source>
        <dbReference type="SAM" id="MobiDB-lite"/>
    </source>
</evidence>
<name>A0A8B8A694_ACAPL</name>
<comment type="similarity">
    <text evidence="2">Belongs to the CD225/Dispanin family.</text>
</comment>
<keyword evidence="8" id="KW-1185">Reference proteome</keyword>
<reference evidence="9" key="1">
    <citation type="submission" date="2025-08" db="UniProtKB">
        <authorList>
            <consortium name="RefSeq"/>
        </authorList>
    </citation>
    <scope>IDENTIFICATION</scope>
</reference>
<dbReference type="OrthoDB" id="10481101at2759"/>
<proteinExistence type="inferred from homology"/>
<evidence type="ECO:0000256" key="5">
    <source>
        <dbReference type="ARBA" id="ARBA00023136"/>
    </source>
</evidence>
<dbReference type="AlphaFoldDB" id="A0A8B8A694"/>